<feature type="modified residue" description="4-aspartylphosphate" evidence="6">
    <location>
        <position position="51"/>
    </location>
</feature>
<evidence type="ECO:0000313" key="11">
    <source>
        <dbReference type="Proteomes" id="UP000587760"/>
    </source>
</evidence>
<dbReference type="PANTHER" id="PTHR48111">
    <property type="entry name" value="REGULATOR OF RPOS"/>
    <property type="match status" value="1"/>
</dbReference>
<evidence type="ECO:0000256" key="7">
    <source>
        <dbReference type="PROSITE-ProRule" id="PRU01091"/>
    </source>
</evidence>
<name>A0A841RHL8_9SPIO</name>
<gene>
    <name evidence="10" type="ORF">HNR50_003958</name>
</gene>
<dbReference type="PROSITE" id="PS51755">
    <property type="entry name" value="OMPR_PHOB"/>
    <property type="match status" value="1"/>
</dbReference>
<dbReference type="SUPFAM" id="SSF46894">
    <property type="entry name" value="C-terminal effector domain of the bipartite response regulators"/>
    <property type="match status" value="1"/>
</dbReference>
<evidence type="ECO:0000313" key="10">
    <source>
        <dbReference type="EMBL" id="MBB6482269.1"/>
    </source>
</evidence>
<keyword evidence="2" id="KW-0902">Two-component regulatory system</keyword>
<organism evidence="10 11">
    <name type="scientific">Spirochaeta isovalerica</name>
    <dbReference type="NCBI Taxonomy" id="150"/>
    <lineage>
        <taxon>Bacteria</taxon>
        <taxon>Pseudomonadati</taxon>
        <taxon>Spirochaetota</taxon>
        <taxon>Spirochaetia</taxon>
        <taxon>Spirochaetales</taxon>
        <taxon>Spirochaetaceae</taxon>
        <taxon>Spirochaeta</taxon>
    </lineage>
</organism>
<dbReference type="GO" id="GO:0000976">
    <property type="term" value="F:transcription cis-regulatory region binding"/>
    <property type="evidence" value="ECO:0007669"/>
    <property type="project" value="TreeGrafter"/>
</dbReference>
<comment type="caution">
    <text evidence="10">The sequence shown here is derived from an EMBL/GenBank/DDBJ whole genome shotgun (WGS) entry which is preliminary data.</text>
</comment>
<dbReference type="GO" id="GO:0032993">
    <property type="term" value="C:protein-DNA complex"/>
    <property type="evidence" value="ECO:0007669"/>
    <property type="project" value="TreeGrafter"/>
</dbReference>
<dbReference type="InterPro" id="IPR011006">
    <property type="entry name" value="CheY-like_superfamily"/>
</dbReference>
<keyword evidence="3" id="KW-0805">Transcription regulation</keyword>
<dbReference type="GO" id="GO:0000156">
    <property type="term" value="F:phosphorelay response regulator activity"/>
    <property type="evidence" value="ECO:0007669"/>
    <property type="project" value="TreeGrafter"/>
</dbReference>
<dbReference type="InterPro" id="IPR001867">
    <property type="entry name" value="OmpR/PhoB-type_DNA-bd"/>
</dbReference>
<evidence type="ECO:0000259" key="8">
    <source>
        <dbReference type="PROSITE" id="PS50110"/>
    </source>
</evidence>
<dbReference type="InterPro" id="IPR016032">
    <property type="entry name" value="Sig_transdc_resp-reg_C-effctor"/>
</dbReference>
<dbReference type="SMART" id="SM00862">
    <property type="entry name" value="Trans_reg_C"/>
    <property type="match status" value="1"/>
</dbReference>
<dbReference type="SMART" id="SM00448">
    <property type="entry name" value="REC"/>
    <property type="match status" value="1"/>
</dbReference>
<dbReference type="EMBL" id="JACHGJ010000010">
    <property type="protein sequence ID" value="MBB6482269.1"/>
    <property type="molecule type" value="Genomic_DNA"/>
</dbReference>
<evidence type="ECO:0000259" key="9">
    <source>
        <dbReference type="PROSITE" id="PS51755"/>
    </source>
</evidence>
<protein>
    <submittedName>
        <fullName evidence="10">DNA-binding response OmpR family regulator</fullName>
    </submittedName>
</protein>
<dbReference type="PANTHER" id="PTHR48111:SF21">
    <property type="entry name" value="DNA-BINDING DUAL MASTER TRANSCRIPTIONAL REGULATOR RPAA"/>
    <property type="match status" value="1"/>
</dbReference>
<reference evidence="10 11" key="1">
    <citation type="submission" date="2020-08" db="EMBL/GenBank/DDBJ databases">
        <title>Genomic Encyclopedia of Type Strains, Phase IV (KMG-IV): sequencing the most valuable type-strain genomes for metagenomic binning, comparative biology and taxonomic classification.</title>
        <authorList>
            <person name="Goeker M."/>
        </authorList>
    </citation>
    <scope>NUCLEOTIDE SEQUENCE [LARGE SCALE GENOMIC DNA]</scope>
    <source>
        <strain evidence="10 11">DSM 2461</strain>
    </source>
</reference>
<dbReference type="FunFam" id="3.40.50.2300:FF:000001">
    <property type="entry name" value="DNA-binding response regulator PhoB"/>
    <property type="match status" value="1"/>
</dbReference>
<dbReference type="InterPro" id="IPR036388">
    <property type="entry name" value="WH-like_DNA-bd_sf"/>
</dbReference>
<keyword evidence="5" id="KW-0804">Transcription</keyword>
<dbReference type="GO" id="GO:0006355">
    <property type="term" value="P:regulation of DNA-templated transcription"/>
    <property type="evidence" value="ECO:0007669"/>
    <property type="project" value="InterPro"/>
</dbReference>
<dbReference type="SUPFAM" id="SSF52172">
    <property type="entry name" value="CheY-like"/>
    <property type="match status" value="1"/>
</dbReference>
<keyword evidence="4 7" id="KW-0238">DNA-binding</keyword>
<accession>A0A841RHL8</accession>
<dbReference type="Proteomes" id="UP000587760">
    <property type="component" value="Unassembled WGS sequence"/>
</dbReference>
<evidence type="ECO:0000256" key="4">
    <source>
        <dbReference type="ARBA" id="ARBA00023125"/>
    </source>
</evidence>
<dbReference type="GO" id="GO:0005829">
    <property type="term" value="C:cytosol"/>
    <property type="evidence" value="ECO:0007669"/>
    <property type="project" value="TreeGrafter"/>
</dbReference>
<keyword evidence="11" id="KW-1185">Reference proteome</keyword>
<dbReference type="CDD" id="cd17574">
    <property type="entry name" value="REC_OmpR"/>
    <property type="match status" value="1"/>
</dbReference>
<dbReference type="CDD" id="cd00383">
    <property type="entry name" value="trans_reg_C"/>
    <property type="match status" value="1"/>
</dbReference>
<dbReference type="InterPro" id="IPR039420">
    <property type="entry name" value="WalR-like"/>
</dbReference>
<dbReference type="Gene3D" id="3.40.50.2300">
    <property type="match status" value="1"/>
</dbReference>
<dbReference type="AlphaFoldDB" id="A0A841RHL8"/>
<dbReference type="Gene3D" id="1.10.10.10">
    <property type="entry name" value="Winged helix-like DNA-binding domain superfamily/Winged helix DNA-binding domain"/>
    <property type="match status" value="1"/>
</dbReference>
<proteinExistence type="predicted"/>
<dbReference type="PROSITE" id="PS50110">
    <property type="entry name" value="RESPONSE_REGULATORY"/>
    <property type="match status" value="1"/>
</dbReference>
<sequence>MKIAVVDDEADLRETLRFALEKEGYSCDTYRDGEQAWDAFSRCLPDLAVLDVSMPRMDGLELCRRIRTISETVPVLFLSSKDEEIDRILGLEIGGDDYMCKPFSVRELTVRIKVLFRRLKAREKESSKAPYVIGHLQLDSEKYTATWKQSLLDLTVTEFLLLTTLARSPGFVRTREALMELVYPVGTYVSSRTIDTHIKRLRRKIQMKDEEFDEIETVYGLGYRYKQVGA</sequence>
<evidence type="ECO:0000256" key="1">
    <source>
        <dbReference type="ARBA" id="ARBA00022553"/>
    </source>
</evidence>
<evidence type="ECO:0000256" key="2">
    <source>
        <dbReference type="ARBA" id="ARBA00023012"/>
    </source>
</evidence>
<feature type="domain" description="OmpR/PhoB-type" evidence="9">
    <location>
        <begin position="128"/>
        <end position="227"/>
    </location>
</feature>
<dbReference type="RefSeq" id="WP_184748501.1">
    <property type="nucleotide sequence ID" value="NZ_JACHGJ010000010.1"/>
</dbReference>
<evidence type="ECO:0000256" key="6">
    <source>
        <dbReference type="PROSITE-ProRule" id="PRU00169"/>
    </source>
</evidence>
<feature type="domain" description="Response regulatory" evidence="8">
    <location>
        <begin position="2"/>
        <end position="116"/>
    </location>
</feature>
<dbReference type="InterPro" id="IPR001789">
    <property type="entry name" value="Sig_transdc_resp-reg_receiver"/>
</dbReference>
<dbReference type="Pfam" id="PF00486">
    <property type="entry name" value="Trans_reg_C"/>
    <property type="match status" value="1"/>
</dbReference>
<evidence type="ECO:0000256" key="5">
    <source>
        <dbReference type="ARBA" id="ARBA00023163"/>
    </source>
</evidence>
<evidence type="ECO:0000256" key="3">
    <source>
        <dbReference type="ARBA" id="ARBA00023015"/>
    </source>
</evidence>
<feature type="DNA-binding region" description="OmpR/PhoB-type" evidence="7">
    <location>
        <begin position="128"/>
        <end position="227"/>
    </location>
</feature>
<dbReference type="Pfam" id="PF00072">
    <property type="entry name" value="Response_reg"/>
    <property type="match status" value="1"/>
</dbReference>
<keyword evidence="1 6" id="KW-0597">Phosphoprotein</keyword>
<dbReference type="Gene3D" id="6.10.250.690">
    <property type="match status" value="1"/>
</dbReference>